<dbReference type="Proteomes" id="UP000587070">
    <property type="component" value="Unassembled WGS sequence"/>
</dbReference>
<evidence type="ECO:0000313" key="1">
    <source>
        <dbReference type="EMBL" id="MBB4247613.1"/>
    </source>
</evidence>
<comment type="caution">
    <text evidence="1">The sequence shown here is derived from an EMBL/GenBank/DDBJ whole genome shotgun (WGS) entry which is preliminary data.</text>
</comment>
<sequence length="46" mass="4547">MVAGKSPECGGFGNSGTMRADFGRISGGFVAGFAANKKAGSKAGFF</sequence>
<accession>A0A840G5F9</accession>
<organism evidence="1 2">
    <name type="scientific">Rhodocyclus tenuis</name>
    <name type="common">Rhodospirillum tenue</name>
    <dbReference type="NCBI Taxonomy" id="1066"/>
    <lineage>
        <taxon>Bacteria</taxon>
        <taxon>Pseudomonadati</taxon>
        <taxon>Pseudomonadota</taxon>
        <taxon>Betaproteobacteria</taxon>
        <taxon>Rhodocyclales</taxon>
        <taxon>Rhodocyclaceae</taxon>
        <taxon>Rhodocyclus</taxon>
    </lineage>
</organism>
<evidence type="ECO:0000313" key="2">
    <source>
        <dbReference type="Proteomes" id="UP000587070"/>
    </source>
</evidence>
<dbReference type="RefSeq" id="WP_153116519.1">
    <property type="nucleotide sequence ID" value="NZ_JACIGE010000006.1"/>
</dbReference>
<proteinExistence type="predicted"/>
<gene>
    <name evidence="1" type="ORF">GGD90_001987</name>
</gene>
<dbReference type="AlphaFoldDB" id="A0A840G5F9"/>
<dbReference type="EMBL" id="JACIGE010000006">
    <property type="protein sequence ID" value="MBB4247613.1"/>
    <property type="molecule type" value="Genomic_DNA"/>
</dbReference>
<protein>
    <submittedName>
        <fullName evidence="1">Uncharacterized protein</fullName>
    </submittedName>
</protein>
<keyword evidence="2" id="KW-1185">Reference proteome</keyword>
<name>A0A840G5F9_RHOTE</name>
<reference evidence="1 2" key="1">
    <citation type="submission" date="2020-08" db="EMBL/GenBank/DDBJ databases">
        <title>Genome sequencing of Purple Non-Sulfur Bacteria from various extreme environments.</title>
        <authorList>
            <person name="Mayer M."/>
        </authorList>
    </citation>
    <scope>NUCLEOTIDE SEQUENCE [LARGE SCALE GENOMIC DNA]</scope>
    <source>
        <strain evidence="1 2">2761</strain>
    </source>
</reference>